<sequence>MNKTFVLLTKIEVLRILRNRYFVIYAIVLPIVYYLIFSLSNEPEYYAYLLIAMLVFSLLSGAVTTFAVGLAYDNSRPWRMCMKALPISELVVSGAKLTSQLLLNSVSVVILIVFVNTIHGLPGSGVQWCMIAVWFIGISAVFMMLGVAISSFGKQGTVSGIANFTWIVLMFAAGTWIPIEQFPDWVQPIASWSPGAIAMAGAFRLLDGGYLLMSQLVGLFIYVLLFIGVFRIGGYINRREAI</sequence>
<dbReference type="Proteomes" id="UP000698173">
    <property type="component" value="Unassembled WGS sequence"/>
</dbReference>
<proteinExistence type="predicted"/>
<dbReference type="GO" id="GO:0043190">
    <property type="term" value="C:ATP-binding cassette (ABC) transporter complex"/>
    <property type="evidence" value="ECO:0007669"/>
    <property type="project" value="InterPro"/>
</dbReference>
<dbReference type="InterPro" id="IPR000412">
    <property type="entry name" value="ABC_2_transport"/>
</dbReference>
<name>A0A921G1B9_SPOPS</name>
<dbReference type="Pfam" id="PF01061">
    <property type="entry name" value="ABC2_membrane"/>
    <property type="match status" value="1"/>
</dbReference>
<accession>A0A921G1B9</accession>
<evidence type="ECO:0000313" key="8">
    <source>
        <dbReference type="Proteomes" id="UP000698173"/>
    </source>
</evidence>
<feature type="transmembrane region" description="Helical" evidence="5">
    <location>
        <begin position="45"/>
        <end position="72"/>
    </location>
</feature>
<dbReference type="AlphaFoldDB" id="A0A921G1B9"/>
<feature type="transmembrane region" description="Helical" evidence="5">
    <location>
        <begin position="125"/>
        <end position="149"/>
    </location>
</feature>
<evidence type="ECO:0000313" key="7">
    <source>
        <dbReference type="EMBL" id="HJF33693.1"/>
    </source>
</evidence>
<dbReference type="GO" id="GO:0140359">
    <property type="term" value="F:ABC-type transporter activity"/>
    <property type="evidence" value="ECO:0007669"/>
    <property type="project" value="InterPro"/>
</dbReference>
<feature type="domain" description="ABC-2 type transporter transmembrane" evidence="6">
    <location>
        <begin position="5"/>
        <end position="201"/>
    </location>
</feature>
<feature type="transmembrane region" description="Helical" evidence="5">
    <location>
        <begin position="21"/>
        <end position="39"/>
    </location>
</feature>
<evidence type="ECO:0000256" key="5">
    <source>
        <dbReference type="SAM" id="Phobius"/>
    </source>
</evidence>
<dbReference type="PANTHER" id="PTHR43077:SF11">
    <property type="entry name" value="TRANSPORT PERMEASE YVFS-RELATED"/>
    <property type="match status" value="1"/>
</dbReference>
<reference evidence="7" key="2">
    <citation type="submission" date="2021-09" db="EMBL/GenBank/DDBJ databases">
        <authorList>
            <person name="Gilroy R."/>
        </authorList>
    </citation>
    <scope>NUCLEOTIDE SEQUENCE</scope>
    <source>
        <strain evidence="7">CHK171-7178</strain>
    </source>
</reference>
<keyword evidence="2 5" id="KW-0812">Transmembrane</keyword>
<dbReference type="EMBL" id="DYWT01000276">
    <property type="protein sequence ID" value="HJF33693.1"/>
    <property type="molecule type" value="Genomic_DNA"/>
</dbReference>
<evidence type="ECO:0000259" key="6">
    <source>
        <dbReference type="Pfam" id="PF01061"/>
    </source>
</evidence>
<evidence type="ECO:0000256" key="4">
    <source>
        <dbReference type="ARBA" id="ARBA00023136"/>
    </source>
</evidence>
<dbReference type="InterPro" id="IPR051328">
    <property type="entry name" value="T7SS_ABC-Transporter"/>
</dbReference>
<organism evidence="7 8">
    <name type="scientific">Sporosarcina psychrophila</name>
    <name type="common">Bacillus psychrophilus</name>
    <dbReference type="NCBI Taxonomy" id="1476"/>
    <lineage>
        <taxon>Bacteria</taxon>
        <taxon>Bacillati</taxon>
        <taxon>Bacillota</taxon>
        <taxon>Bacilli</taxon>
        <taxon>Bacillales</taxon>
        <taxon>Caryophanaceae</taxon>
        <taxon>Sporosarcina</taxon>
    </lineage>
</organism>
<gene>
    <name evidence="7" type="ORF">K8V56_18160</name>
</gene>
<feature type="transmembrane region" description="Helical" evidence="5">
    <location>
        <begin position="101"/>
        <end position="119"/>
    </location>
</feature>
<keyword evidence="3 5" id="KW-1133">Transmembrane helix</keyword>
<dbReference type="PIRSF" id="PIRSF006648">
    <property type="entry name" value="DrrB"/>
    <property type="match status" value="1"/>
</dbReference>
<comment type="subcellular location">
    <subcellularLocation>
        <location evidence="1">Membrane</location>
        <topology evidence="1">Multi-pass membrane protein</topology>
    </subcellularLocation>
</comment>
<feature type="transmembrane region" description="Helical" evidence="5">
    <location>
        <begin position="161"/>
        <end position="179"/>
    </location>
</feature>
<keyword evidence="4 5" id="KW-0472">Membrane</keyword>
<dbReference type="PANTHER" id="PTHR43077">
    <property type="entry name" value="TRANSPORT PERMEASE YVFS-RELATED"/>
    <property type="match status" value="1"/>
</dbReference>
<dbReference type="InterPro" id="IPR013525">
    <property type="entry name" value="ABC2_TM"/>
</dbReference>
<feature type="transmembrane region" description="Helical" evidence="5">
    <location>
        <begin position="209"/>
        <end position="230"/>
    </location>
</feature>
<evidence type="ECO:0000256" key="3">
    <source>
        <dbReference type="ARBA" id="ARBA00022989"/>
    </source>
</evidence>
<reference evidence="7" key="1">
    <citation type="journal article" date="2021" name="PeerJ">
        <title>Extensive microbial diversity within the chicken gut microbiome revealed by metagenomics and culture.</title>
        <authorList>
            <person name="Gilroy R."/>
            <person name="Ravi A."/>
            <person name="Getino M."/>
            <person name="Pursley I."/>
            <person name="Horton D.L."/>
            <person name="Alikhan N.F."/>
            <person name="Baker D."/>
            <person name="Gharbi K."/>
            <person name="Hall N."/>
            <person name="Watson M."/>
            <person name="Adriaenssens E.M."/>
            <person name="Foster-Nyarko E."/>
            <person name="Jarju S."/>
            <person name="Secka A."/>
            <person name="Antonio M."/>
            <person name="Oren A."/>
            <person name="Chaudhuri R.R."/>
            <person name="La Ragione R."/>
            <person name="Hildebrand F."/>
            <person name="Pallen M.J."/>
        </authorList>
    </citation>
    <scope>NUCLEOTIDE SEQUENCE</scope>
    <source>
        <strain evidence="7">CHK171-7178</strain>
    </source>
</reference>
<evidence type="ECO:0000256" key="1">
    <source>
        <dbReference type="ARBA" id="ARBA00004141"/>
    </source>
</evidence>
<evidence type="ECO:0000256" key="2">
    <source>
        <dbReference type="ARBA" id="ARBA00022692"/>
    </source>
</evidence>
<comment type="caution">
    <text evidence="7">The sequence shown here is derived from an EMBL/GenBank/DDBJ whole genome shotgun (WGS) entry which is preliminary data.</text>
</comment>
<protein>
    <submittedName>
        <fullName evidence="7">ABC transporter permease</fullName>
    </submittedName>
</protein>